<dbReference type="STRING" id="1254432.SCE1572_32940"/>
<dbReference type="KEGG" id="scu:SCE1572_32940"/>
<dbReference type="eggNOG" id="COG2273">
    <property type="taxonomic scope" value="Bacteria"/>
</dbReference>
<gene>
    <name evidence="2" type="ORF">SCE1572_32940</name>
</gene>
<dbReference type="InterPro" id="IPR013320">
    <property type="entry name" value="ConA-like_dom_sf"/>
</dbReference>
<dbReference type="Proteomes" id="UP000014803">
    <property type="component" value="Chromosome"/>
</dbReference>
<protein>
    <recommendedName>
        <fullName evidence="4">Hydrolase</fullName>
    </recommendedName>
</protein>
<dbReference type="AlphaFoldDB" id="S4Y337"/>
<dbReference type="CDD" id="cd00413">
    <property type="entry name" value="Glyco_hydrolase_16"/>
    <property type="match status" value="1"/>
</dbReference>
<sequence length="372" mass="38577">MNREGQRIAASKEGAPRGARYVTAAGAALLAVHALLGCSSESAAPGGASGSGAFGGSGGEGGSGGGEGGSGAGGEGGSGAFGGSGGEGGSGAGGEGGSGGGVTVSAELFDDFSYTGIADDNLTSRWWVRTTDGAPGVDGAQWLSSNVSFIEDPDLASNRLLRLKATTSGSGASTSHAEIQSNDDRFRLGTYSARVKFSHTPLTGTRHLADKLVETFFTISPWINDPETDPNYSEQDFEYMPNGGWGQGNTSTLWLTSWETATLEDTQSNQVAGDQSGWKRLLIQIDESGIHYYIEGALLCTHDAGYVPETNQHLDFNLWFDELAAGETGPRTYAEDVDWVYFAKDVLLSQAEVDARVAGFRASSAALVDTLP</sequence>
<feature type="compositionally biased region" description="Gly residues" evidence="1">
    <location>
        <begin position="47"/>
        <end position="99"/>
    </location>
</feature>
<dbReference type="HOGENOM" id="CLU_705769_0_0_7"/>
<evidence type="ECO:0000313" key="3">
    <source>
        <dbReference type="Proteomes" id="UP000014803"/>
    </source>
</evidence>
<evidence type="ECO:0008006" key="4">
    <source>
        <dbReference type="Google" id="ProtNLM"/>
    </source>
</evidence>
<evidence type="ECO:0000256" key="1">
    <source>
        <dbReference type="SAM" id="MobiDB-lite"/>
    </source>
</evidence>
<evidence type="ECO:0000313" key="2">
    <source>
        <dbReference type="EMBL" id="AGP38876.1"/>
    </source>
</evidence>
<feature type="region of interest" description="Disordered" evidence="1">
    <location>
        <begin position="46"/>
        <end position="99"/>
    </location>
</feature>
<dbReference type="EMBL" id="CP003969">
    <property type="protein sequence ID" value="AGP38876.1"/>
    <property type="molecule type" value="Genomic_DNA"/>
</dbReference>
<dbReference type="PATRIC" id="fig|1254432.3.peg.7467"/>
<proteinExistence type="predicted"/>
<accession>S4Y337</accession>
<reference evidence="2 3" key="1">
    <citation type="journal article" date="2013" name="Sci. Rep.">
        <title>Extraordinary expansion of a Sorangium cellulosum genome from an alkaline milieu.</title>
        <authorList>
            <person name="Han K."/>
            <person name="Li Z.F."/>
            <person name="Peng R."/>
            <person name="Zhu L.P."/>
            <person name="Zhou T."/>
            <person name="Wang L.G."/>
            <person name="Li S.G."/>
            <person name="Zhang X.B."/>
            <person name="Hu W."/>
            <person name="Wu Z.H."/>
            <person name="Qin N."/>
            <person name="Li Y.Z."/>
        </authorList>
    </citation>
    <scope>NUCLEOTIDE SEQUENCE [LARGE SCALE GENOMIC DNA]</scope>
    <source>
        <strain evidence="2 3">So0157-2</strain>
    </source>
</reference>
<dbReference type="Gene3D" id="2.60.120.200">
    <property type="match status" value="1"/>
</dbReference>
<name>S4Y337_SORCE</name>
<dbReference type="SUPFAM" id="SSF49899">
    <property type="entry name" value="Concanavalin A-like lectins/glucanases"/>
    <property type="match status" value="1"/>
</dbReference>
<organism evidence="2 3">
    <name type="scientific">Sorangium cellulosum So0157-2</name>
    <dbReference type="NCBI Taxonomy" id="1254432"/>
    <lineage>
        <taxon>Bacteria</taxon>
        <taxon>Pseudomonadati</taxon>
        <taxon>Myxococcota</taxon>
        <taxon>Polyangia</taxon>
        <taxon>Polyangiales</taxon>
        <taxon>Polyangiaceae</taxon>
        <taxon>Sorangium</taxon>
    </lineage>
</organism>